<accession>A0A9X2SAL3</accession>
<dbReference type="EMBL" id="JANIPJ010000017">
    <property type="protein sequence ID" value="MCR2806436.1"/>
    <property type="molecule type" value="Genomic_DNA"/>
</dbReference>
<dbReference type="PANTHER" id="PTHR33221">
    <property type="entry name" value="WINGED HELIX-TURN-HELIX TRANSCRIPTIONAL REGULATOR, RRF2 FAMILY"/>
    <property type="match status" value="1"/>
</dbReference>
<dbReference type="PANTHER" id="PTHR33221:SF15">
    <property type="entry name" value="HTH-TYPE TRANSCRIPTIONAL REGULATOR YWGB-RELATED"/>
    <property type="match status" value="1"/>
</dbReference>
<evidence type="ECO:0000313" key="1">
    <source>
        <dbReference type="EMBL" id="MCR2806436.1"/>
    </source>
</evidence>
<sequence>MSVADKGIDFGPPHFKIAMHALARLAQKNCVLSSAVIAGQVESHATFLRRVLQSLANAGIVESRGGREGGYSLKKPASSLTLGEIYEAVHPGRRECCGEDPCKPPRSECGEAGVLLDRELERILHEAELNTIQYLSQFTLEEVMCRIPYFKECGQRQ</sequence>
<evidence type="ECO:0000313" key="2">
    <source>
        <dbReference type="Proteomes" id="UP001141950"/>
    </source>
</evidence>
<dbReference type="GO" id="GO:0003700">
    <property type="term" value="F:DNA-binding transcription factor activity"/>
    <property type="evidence" value="ECO:0007669"/>
    <property type="project" value="TreeGrafter"/>
</dbReference>
<name>A0A9X2SAL3_9BACL</name>
<dbReference type="InterPro" id="IPR036388">
    <property type="entry name" value="WH-like_DNA-bd_sf"/>
</dbReference>
<dbReference type="PROSITE" id="PS51197">
    <property type="entry name" value="HTH_RRF2_2"/>
    <property type="match status" value="1"/>
</dbReference>
<dbReference type="Gene3D" id="1.10.10.10">
    <property type="entry name" value="Winged helix-like DNA-binding domain superfamily/Winged helix DNA-binding domain"/>
    <property type="match status" value="1"/>
</dbReference>
<dbReference type="InterPro" id="IPR036390">
    <property type="entry name" value="WH_DNA-bd_sf"/>
</dbReference>
<keyword evidence="2" id="KW-1185">Reference proteome</keyword>
<organism evidence="1 2">
    <name type="scientific">Paenibacillus soyae</name>
    <dbReference type="NCBI Taxonomy" id="2969249"/>
    <lineage>
        <taxon>Bacteria</taxon>
        <taxon>Bacillati</taxon>
        <taxon>Bacillota</taxon>
        <taxon>Bacilli</taxon>
        <taxon>Bacillales</taxon>
        <taxon>Paenibacillaceae</taxon>
        <taxon>Paenibacillus</taxon>
    </lineage>
</organism>
<gene>
    <name evidence="1" type="ORF">NQZ67_21375</name>
</gene>
<reference evidence="1" key="1">
    <citation type="submission" date="2022-08" db="EMBL/GenBank/DDBJ databases">
        <title>The genomic sequence of strain Paenibacillus sp. SCIV0701.</title>
        <authorList>
            <person name="Zhao H."/>
        </authorList>
    </citation>
    <scope>NUCLEOTIDE SEQUENCE</scope>
    <source>
        <strain evidence="1">SCIV0701</strain>
    </source>
</reference>
<dbReference type="Pfam" id="PF02082">
    <property type="entry name" value="Rrf2"/>
    <property type="match status" value="1"/>
</dbReference>
<dbReference type="InterPro" id="IPR000944">
    <property type="entry name" value="Tscrpt_reg_Rrf2"/>
</dbReference>
<comment type="caution">
    <text evidence="1">The sequence shown here is derived from an EMBL/GenBank/DDBJ whole genome shotgun (WGS) entry which is preliminary data.</text>
</comment>
<protein>
    <submittedName>
        <fullName evidence="1">Rrf2 family transcriptional regulator</fullName>
    </submittedName>
</protein>
<dbReference type="SUPFAM" id="SSF46785">
    <property type="entry name" value="Winged helix' DNA-binding domain"/>
    <property type="match status" value="1"/>
</dbReference>
<dbReference type="AlphaFoldDB" id="A0A9X2SAL3"/>
<proteinExistence type="predicted"/>
<dbReference type="PROSITE" id="PS01332">
    <property type="entry name" value="HTH_RRF2_1"/>
    <property type="match status" value="1"/>
</dbReference>
<dbReference type="RefSeq" id="WP_257449870.1">
    <property type="nucleotide sequence ID" value="NZ_JANIPJ010000017.1"/>
</dbReference>
<dbReference type="InterPro" id="IPR030489">
    <property type="entry name" value="TR_Rrf2-type_CS"/>
</dbReference>
<dbReference type="GO" id="GO:0005829">
    <property type="term" value="C:cytosol"/>
    <property type="evidence" value="ECO:0007669"/>
    <property type="project" value="TreeGrafter"/>
</dbReference>
<dbReference type="Proteomes" id="UP001141950">
    <property type="component" value="Unassembled WGS sequence"/>
</dbReference>